<evidence type="ECO:0000313" key="3">
    <source>
        <dbReference type="Proteomes" id="UP001241848"/>
    </source>
</evidence>
<proteinExistence type="predicted"/>
<dbReference type="PANTHER" id="PTHR36836:SF1">
    <property type="entry name" value="COLANIC ACID BIOSYNTHESIS PROTEIN WCAK"/>
    <property type="match status" value="1"/>
</dbReference>
<keyword evidence="3" id="KW-1185">Reference proteome</keyword>
<evidence type="ECO:0000313" key="2">
    <source>
        <dbReference type="EMBL" id="MDP4096075.1"/>
    </source>
</evidence>
<protein>
    <submittedName>
        <fullName evidence="2">Polysaccharide pyruvyl transferase CsaB</fullName>
    </submittedName>
</protein>
<sequence length="377" mass="41245">MVSPAPKIVISGYYGFRNSGDEAVLKSILTALDEAGKQAGITVEPIVLSSDPAWTMNMYGVRAVNRMRLKEVRAAIRESTGVISGGGSLLQDATSPKSIPYYLAILKLAQWAGKPTFVYAQGIGPVQRRWFYPLIKSVFNRCAYISVRDEQSADLLATMGVHRSSVQVVPDPVMGLPLPPHAESGAADMPSAKPPVVGISVRYWDKEKRELGAIADGLRKLSAERTVHLRFLPFHLPDDVEASRYVLEQLGDLSTSGSSRISMAQEITDPQQMLLEVSRCDLMIGMRLHSLIYAASREVPLIGISYDPKINHFLSRIGSTPVGSSDTLSGDKLATEAATLLDNREAWRSSRAAAIQALRQEARLPARQIIEYLSRKG</sequence>
<evidence type="ECO:0000259" key="1">
    <source>
        <dbReference type="Pfam" id="PF04230"/>
    </source>
</evidence>
<keyword evidence="2" id="KW-0808">Transferase</keyword>
<dbReference type="EMBL" id="JAPCKK010000011">
    <property type="protein sequence ID" value="MDP4096075.1"/>
    <property type="molecule type" value="Genomic_DNA"/>
</dbReference>
<accession>A0ABT9FMZ1</accession>
<gene>
    <name evidence="2" type="primary">csaB</name>
    <name evidence="2" type="ORF">OIN60_04745</name>
</gene>
<dbReference type="NCBIfam" id="TIGR03609">
    <property type="entry name" value="S_layer_CsaB"/>
    <property type="match status" value="1"/>
</dbReference>
<comment type="caution">
    <text evidence="2">The sequence shown here is derived from an EMBL/GenBank/DDBJ whole genome shotgun (WGS) entry which is preliminary data.</text>
</comment>
<reference evidence="2 3" key="1">
    <citation type="submission" date="2022-10" db="EMBL/GenBank/DDBJ databases">
        <title>Paenibacillus description and whole genome data of maize root bacterial community.</title>
        <authorList>
            <person name="Marton D."/>
            <person name="Farkas M."/>
            <person name="Cserhati M."/>
        </authorList>
    </citation>
    <scope>NUCLEOTIDE SEQUENCE [LARGE SCALE GENOMIC DNA]</scope>
    <source>
        <strain evidence="2 3">P96</strain>
    </source>
</reference>
<organism evidence="2 3">
    <name type="scientific">Paenibacillus zeirhizosphaerae</name>
    <dbReference type="NCBI Taxonomy" id="2987519"/>
    <lineage>
        <taxon>Bacteria</taxon>
        <taxon>Bacillati</taxon>
        <taxon>Bacillota</taxon>
        <taxon>Bacilli</taxon>
        <taxon>Bacillales</taxon>
        <taxon>Paenibacillaceae</taxon>
        <taxon>Paenibacillus</taxon>
    </lineage>
</organism>
<dbReference type="InterPro" id="IPR007345">
    <property type="entry name" value="Polysacch_pyruvyl_Trfase"/>
</dbReference>
<dbReference type="InterPro" id="IPR019896">
    <property type="entry name" value="Polysacch_pyruvyl_Trfase_CsaB"/>
</dbReference>
<dbReference type="GO" id="GO:0016740">
    <property type="term" value="F:transferase activity"/>
    <property type="evidence" value="ECO:0007669"/>
    <property type="project" value="UniProtKB-KW"/>
</dbReference>
<name>A0ABT9FMZ1_9BACL</name>
<dbReference type="SUPFAM" id="SSF53756">
    <property type="entry name" value="UDP-Glycosyltransferase/glycogen phosphorylase"/>
    <property type="match status" value="1"/>
</dbReference>
<dbReference type="Proteomes" id="UP001241848">
    <property type="component" value="Unassembled WGS sequence"/>
</dbReference>
<dbReference type="RefSeq" id="WP_305753707.1">
    <property type="nucleotide sequence ID" value="NZ_JAPCKK010000011.1"/>
</dbReference>
<feature type="domain" description="Polysaccharide pyruvyl transferase" evidence="1">
    <location>
        <begin position="18"/>
        <end position="308"/>
    </location>
</feature>
<dbReference type="PANTHER" id="PTHR36836">
    <property type="entry name" value="COLANIC ACID BIOSYNTHESIS PROTEIN WCAK"/>
    <property type="match status" value="1"/>
</dbReference>
<dbReference type="Pfam" id="PF04230">
    <property type="entry name" value="PS_pyruv_trans"/>
    <property type="match status" value="1"/>
</dbReference>